<keyword evidence="2" id="KW-1185">Reference proteome</keyword>
<comment type="caution">
    <text evidence="1">The sequence shown here is derived from an EMBL/GenBank/DDBJ whole genome shotgun (WGS) entry which is preliminary data.</text>
</comment>
<evidence type="ECO:0000313" key="2">
    <source>
        <dbReference type="Proteomes" id="UP000314294"/>
    </source>
</evidence>
<name>A0A4Z2EXE6_9TELE</name>
<protein>
    <submittedName>
        <fullName evidence="1">Uncharacterized protein</fullName>
    </submittedName>
</protein>
<proteinExistence type="predicted"/>
<accession>A0A4Z2EXE6</accession>
<dbReference type="Proteomes" id="UP000314294">
    <property type="component" value="Unassembled WGS sequence"/>
</dbReference>
<reference evidence="1 2" key="1">
    <citation type="submission" date="2019-03" db="EMBL/GenBank/DDBJ databases">
        <title>First draft genome of Liparis tanakae, snailfish: a comprehensive survey of snailfish specific genes.</title>
        <authorList>
            <person name="Kim W."/>
            <person name="Song I."/>
            <person name="Jeong J.-H."/>
            <person name="Kim D."/>
            <person name="Kim S."/>
            <person name="Ryu S."/>
            <person name="Song J.Y."/>
            <person name="Lee S.K."/>
        </authorList>
    </citation>
    <scope>NUCLEOTIDE SEQUENCE [LARGE SCALE GENOMIC DNA]</scope>
    <source>
        <tissue evidence="1">Muscle</tissue>
    </source>
</reference>
<organism evidence="1 2">
    <name type="scientific">Liparis tanakae</name>
    <name type="common">Tanaka's snailfish</name>
    <dbReference type="NCBI Taxonomy" id="230148"/>
    <lineage>
        <taxon>Eukaryota</taxon>
        <taxon>Metazoa</taxon>
        <taxon>Chordata</taxon>
        <taxon>Craniata</taxon>
        <taxon>Vertebrata</taxon>
        <taxon>Euteleostomi</taxon>
        <taxon>Actinopterygii</taxon>
        <taxon>Neopterygii</taxon>
        <taxon>Teleostei</taxon>
        <taxon>Neoteleostei</taxon>
        <taxon>Acanthomorphata</taxon>
        <taxon>Eupercaria</taxon>
        <taxon>Perciformes</taxon>
        <taxon>Cottioidei</taxon>
        <taxon>Cottales</taxon>
        <taxon>Liparidae</taxon>
        <taxon>Liparis</taxon>
    </lineage>
</organism>
<evidence type="ECO:0000313" key="1">
    <source>
        <dbReference type="EMBL" id="TNN33636.1"/>
    </source>
</evidence>
<dbReference type="EMBL" id="SRLO01002176">
    <property type="protein sequence ID" value="TNN33636.1"/>
    <property type="molecule type" value="Genomic_DNA"/>
</dbReference>
<sequence>MTLWPLALSHRPVQYSISSMKPDKCHDCISDLFKVLVVQSERVSSLKCGLSSPAERSFTPESCSMLSLRSRCFRLEDWELRTEDRAPQLLSERARHLVEVTELPEEDQQLLVELDLLGRVRQVGLDQAVVHQPGQTLQDEAQVLTNETQGTR</sequence>
<dbReference type="AlphaFoldDB" id="A0A4Z2EXE6"/>
<gene>
    <name evidence="1" type="ORF">EYF80_056201</name>
</gene>